<evidence type="ECO:0000313" key="1">
    <source>
        <dbReference type="EMBL" id="MBA0814670.1"/>
    </source>
</evidence>
<reference evidence="1 2" key="1">
    <citation type="journal article" date="2019" name="Genome Biol. Evol.">
        <title>Insights into the evolution of the New World diploid cottons (Gossypium, subgenus Houzingenia) based on genome sequencing.</title>
        <authorList>
            <person name="Grover C.E."/>
            <person name="Arick M.A. 2nd"/>
            <person name="Thrash A."/>
            <person name="Conover J.L."/>
            <person name="Sanders W.S."/>
            <person name="Peterson D.G."/>
            <person name="Frelichowski J.E."/>
            <person name="Scheffler J.A."/>
            <person name="Scheffler B.E."/>
            <person name="Wendel J.F."/>
        </authorList>
    </citation>
    <scope>NUCLEOTIDE SEQUENCE [LARGE SCALE GENOMIC DNA]</scope>
    <source>
        <strain evidence="1">0</strain>
        <tissue evidence="1">Leaf</tissue>
    </source>
</reference>
<feature type="non-terminal residue" evidence="1">
    <location>
        <position position="121"/>
    </location>
</feature>
<dbReference type="OrthoDB" id="10409550at2759"/>
<accession>A0A7J9HXX2</accession>
<comment type="caution">
    <text evidence="1">The sequence shown here is derived from an EMBL/GenBank/DDBJ whole genome shotgun (WGS) entry which is preliminary data.</text>
</comment>
<keyword evidence="2" id="KW-1185">Reference proteome</keyword>
<protein>
    <submittedName>
        <fullName evidence="1">Uncharacterized protein</fullName>
    </submittedName>
</protein>
<dbReference type="AlphaFoldDB" id="A0A7J9HXX2"/>
<gene>
    <name evidence="1" type="ORF">Gohar_020482</name>
</gene>
<evidence type="ECO:0000313" key="2">
    <source>
        <dbReference type="Proteomes" id="UP000593560"/>
    </source>
</evidence>
<dbReference type="EMBL" id="JABFAD010000012">
    <property type="protein sequence ID" value="MBA0814670.1"/>
    <property type="molecule type" value="Genomic_DNA"/>
</dbReference>
<name>A0A7J9HXX2_9ROSI</name>
<organism evidence="1 2">
    <name type="scientific">Gossypium harknessii</name>
    <dbReference type="NCBI Taxonomy" id="34285"/>
    <lineage>
        <taxon>Eukaryota</taxon>
        <taxon>Viridiplantae</taxon>
        <taxon>Streptophyta</taxon>
        <taxon>Embryophyta</taxon>
        <taxon>Tracheophyta</taxon>
        <taxon>Spermatophyta</taxon>
        <taxon>Magnoliopsida</taxon>
        <taxon>eudicotyledons</taxon>
        <taxon>Gunneridae</taxon>
        <taxon>Pentapetalae</taxon>
        <taxon>rosids</taxon>
        <taxon>malvids</taxon>
        <taxon>Malvales</taxon>
        <taxon>Malvaceae</taxon>
        <taxon>Malvoideae</taxon>
        <taxon>Gossypium</taxon>
    </lineage>
</organism>
<dbReference type="Proteomes" id="UP000593560">
    <property type="component" value="Unassembled WGS sequence"/>
</dbReference>
<proteinExistence type="predicted"/>
<sequence length="121" mass="13461">GNQDWCVGAVDWKCFFGIIAWCFWKNCNLFIFYRITWSANETIKACLNIDRSVRNEGGFAMAGGIAKNNDGNKVRNTEDYGKIAFACLVHTPAAQCPAMVERDCLRLPLPVTAQLLPSILA</sequence>